<accession>A0A6V8PLE1</accession>
<evidence type="ECO:0000256" key="1">
    <source>
        <dbReference type="ARBA" id="ARBA00022723"/>
    </source>
</evidence>
<sequence>CFAEKDGTLNTERRVQRVRRAVNPPGEAKEDSRIIAELSRRLGYGMNYSSPAEILEELGSLWPAYEGITYSRIENKGEFL</sequence>
<organism evidence="5 6">
    <name type="scientific">Candidatus Hakubella thermalkaliphila</name>
    <dbReference type="NCBI Taxonomy" id="2754717"/>
    <lineage>
        <taxon>Bacteria</taxon>
        <taxon>Bacillati</taxon>
        <taxon>Actinomycetota</taxon>
        <taxon>Actinomycetota incertae sedis</taxon>
        <taxon>Candidatus Hakubellales</taxon>
        <taxon>Candidatus Hakubellaceae</taxon>
        <taxon>Candidatus Hakubella</taxon>
    </lineage>
</organism>
<comment type="caution">
    <text evidence="5">The sequence shown here is derived from an EMBL/GenBank/DDBJ whole genome shotgun (WGS) entry which is preliminary data.</text>
</comment>
<feature type="non-terminal residue" evidence="5">
    <location>
        <position position="1"/>
    </location>
</feature>
<reference evidence="5 6" key="1">
    <citation type="journal article" date="2020" name="Front. Microbiol.">
        <title>Single-cell genomics of novel Actinobacteria with the Wood-Ljungdahl pathway discovered in a serpentinizing system.</title>
        <authorList>
            <person name="Merino N."/>
            <person name="Kawai M."/>
            <person name="Boyd E.S."/>
            <person name="Colman D.R."/>
            <person name="McGlynn S.E."/>
            <person name="Nealson K.H."/>
            <person name="Kurokawa K."/>
            <person name="Hongoh Y."/>
        </authorList>
    </citation>
    <scope>NUCLEOTIDE SEQUENCE [LARGE SCALE GENOMIC DNA]</scope>
    <source>
        <strain evidence="5 6">S42</strain>
    </source>
</reference>
<dbReference type="AlphaFoldDB" id="A0A6V8PLE1"/>
<evidence type="ECO:0000259" key="4">
    <source>
        <dbReference type="Pfam" id="PF00384"/>
    </source>
</evidence>
<dbReference type="Gene3D" id="3.40.50.740">
    <property type="match status" value="1"/>
</dbReference>
<dbReference type="SUPFAM" id="SSF53706">
    <property type="entry name" value="Formate dehydrogenase/DMSO reductase, domains 1-3"/>
    <property type="match status" value="1"/>
</dbReference>
<proteinExistence type="predicted"/>
<dbReference type="InterPro" id="IPR050123">
    <property type="entry name" value="Prok_molybdopt-oxidoreductase"/>
</dbReference>
<evidence type="ECO:0000256" key="2">
    <source>
        <dbReference type="ARBA" id="ARBA00023004"/>
    </source>
</evidence>
<dbReference type="EMBL" id="BLSA01000507">
    <property type="protein sequence ID" value="GFP33485.1"/>
    <property type="molecule type" value="Genomic_DNA"/>
</dbReference>
<dbReference type="PANTHER" id="PTHR43105">
    <property type="entry name" value="RESPIRATORY NITRATE REDUCTASE"/>
    <property type="match status" value="1"/>
</dbReference>
<gene>
    <name evidence="5" type="ORF">HKBW3S42_01821</name>
</gene>
<dbReference type="GO" id="GO:0046872">
    <property type="term" value="F:metal ion binding"/>
    <property type="evidence" value="ECO:0007669"/>
    <property type="project" value="UniProtKB-KW"/>
</dbReference>
<dbReference type="PANTHER" id="PTHR43105:SF10">
    <property type="entry name" value="NADH-QUINONE OXIDOREDUCTASE SUBUNIT G"/>
    <property type="match status" value="1"/>
</dbReference>
<keyword evidence="1" id="KW-0479">Metal-binding</keyword>
<evidence type="ECO:0000256" key="3">
    <source>
        <dbReference type="ARBA" id="ARBA00023014"/>
    </source>
</evidence>
<feature type="domain" description="Molybdopterin oxidoreductase" evidence="4">
    <location>
        <begin position="1"/>
        <end position="40"/>
    </location>
</feature>
<dbReference type="GO" id="GO:0022904">
    <property type="term" value="P:respiratory electron transport chain"/>
    <property type="evidence" value="ECO:0007669"/>
    <property type="project" value="TreeGrafter"/>
</dbReference>
<dbReference type="GO" id="GO:0003954">
    <property type="term" value="F:NADH dehydrogenase activity"/>
    <property type="evidence" value="ECO:0007669"/>
    <property type="project" value="TreeGrafter"/>
</dbReference>
<keyword evidence="2" id="KW-0408">Iron</keyword>
<evidence type="ECO:0000313" key="5">
    <source>
        <dbReference type="EMBL" id="GFP33485.1"/>
    </source>
</evidence>
<protein>
    <submittedName>
        <fullName evidence="5">Formate dehydrogenase major subunit</fullName>
    </submittedName>
</protein>
<evidence type="ECO:0000313" key="6">
    <source>
        <dbReference type="Proteomes" id="UP000568877"/>
    </source>
</evidence>
<keyword evidence="3" id="KW-0411">Iron-sulfur</keyword>
<dbReference type="Pfam" id="PF00384">
    <property type="entry name" value="Molybdopterin"/>
    <property type="match status" value="1"/>
</dbReference>
<dbReference type="Proteomes" id="UP000568877">
    <property type="component" value="Unassembled WGS sequence"/>
</dbReference>
<name>A0A6V8PLE1_9ACTN</name>
<dbReference type="GO" id="GO:0016020">
    <property type="term" value="C:membrane"/>
    <property type="evidence" value="ECO:0007669"/>
    <property type="project" value="TreeGrafter"/>
</dbReference>
<dbReference type="GO" id="GO:0051536">
    <property type="term" value="F:iron-sulfur cluster binding"/>
    <property type="evidence" value="ECO:0007669"/>
    <property type="project" value="UniProtKB-KW"/>
</dbReference>
<dbReference type="InterPro" id="IPR006656">
    <property type="entry name" value="Mopterin_OxRdtase"/>
</dbReference>